<evidence type="ECO:0000259" key="1">
    <source>
        <dbReference type="Pfam" id="PF01370"/>
    </source>
</evidence>
<dbReference type="OrthoDB" id="9808276at2"/>
<dbReference type="PANTHER" id="PTHR48079:SF6">
    <property type="entry name" value="NAD(P)-BINDING DOMAIN-CONTAINING PROTEIN-RELATED"/>
    <property type="match status" value="1"/>
</dbReference>
<protein>
    <submittedName>
        <fullName evidence="2">NAD-dependent epimerase/dehydratase</fullName>
    </submittedName>
</protein>
<dbReference type="AlphaFoldDB" id="D3RMK5"/>
<accession>D3RMK5</accession>
<reference evidence="2 3" key="1">
    <citation type="journal article" date="2011" name="Stand. Genomic Sci.">
        <title>Complete genome sequence of Allochromatium vinosum DSM 180(T).</title>
        <authorList>
            <person name="Weissgerber T."/>
            <person name="Zigann R."/>
            <person name="Bruce D."/>
            <person name="Chang Y.J."/>
            <person name="Detter J.C."/>
            <person name="Han C."/>
            <person name="Hauser L."/>
            <person name="Jeffries C.D."/>
            <person name="Land M."/>
            <person name="Munk A.C."/>
            <person name="Tapia R."/>
            <person name="Dahl C."/>
        </authorList>
    </citation>
    <scope>NUCLEOTIDE SEQUENCE [LARGE SCALE GENOMIC DNA]</scope>
    <source>
        <strain evidence="3">ATCC 17899 / DSM 180 / NBRC 103801 / NCIMB 10441 / D</strain>
    </source>
</reference>
<dbReference type="Gene3D" id="3.40.50.720">
    <property type="entry name" value="NAD(P)-binding Rossmann-like Domain"/>
    <property type="match status" value="1"/>
</dbReference>
<dbReference type="Pfam" id="PF01370">
    <property type="entry name" value="Epimerase"/>
    <property type="match status" value="1"/>
</dbReference>
<dbReference type="SUPFAM" id="SSF51735">
    <property type="entry name" value="NAD(P)-binding Rossmann-fold domains"/>
    <property type="match status" value="1"/>
</dbReference>
<dbReference type="InterPro" id="IPR051783">
    <property type="entry name" value="NAD(P)-dependent_oxidoreduct"/>
</dbReference>
<dbReference type="EMBL" id="CP001896">
    <property type="protein sequence ID" value="ADC61263.1"/>
    <property type="molecule type" value="Genomic_DNA"/>
</dbReference>
<dbReference type="eggNOG" id="COG0451">
    <property type="taxonomic scope" value="Bacteria"/>
</dbReference>
<dbReference type="PANTHER" id="PTHR48079">
    <property type="entry name" value="PROTEIN YEEZ"/>
    <property type="match status" value="1"/>
</dbReference>
<dbReference type="InterPro" id="IPR001509">
    <property type="entry name" value="Epimerase_deHydtase"/>
</dbReference>
<sequence length="298" mass="32879">MQHIVIVGCGYVGERLARQYIERGDSVLGLVRSRSGLERLAAAGIPAVRHDLTGADPMPGSLAGTRLFHLAPPPAQGQEDLHTRRLVASFDQAGHPRRLVYISTTGVYGDCAGAWVDEDWPTQPTLDRSRRRLDAEECLRRWSREHGGELIVLRVAGIYGPDRLPLERLKRGLPLVRPEEAPYSNRIHVDDLVTVCVAAMERGRHGAIFNVSDGQPSTMTDYFIRIAEAAGLPHPPLITMAEASAHLSEGMMGYMSESRRLSSRRLREDLGVELRYPTLSEGLAQALGEQGLHRPTMA</sequence>
<dbReference type="RefSeq" id="WP_012969539.1">
    <property type="nucleotide sequence ID" value="NC_013851.1"/>
</dbReference>
<dbReference type="STRING" id="572477.Alvin_0300"/>
<dbReference type="GO" id="GO:0005737">
    <property type="term" value="C:cytoplasm"/>
    <property type="evidence" value="ECO:0007669"/>
    <property type="project" value="TreeGrafter"/>
</dbReference>
<dbReference type="Proteomes" id="UP000001441">
    <property type="component" value="Chromosome"/>
</dbReference>
<dbReference type="GO" id="GO:0004029">
    <property type="term" value="F:aldehyde dehydrogenase (NAD+) activity"/>
    <property type="evidence" value="ECO:0007669"/>
    <property type="project" value="TreeGrafter"/>
</dbReference>
<feature type="domain" description="NAD-dependent epimerase/dehydratase" evidence="1">
    <location>
        <begin position="4"/>
        <end position="211"/>
    </location>
</feature>
<dbReference type="InterPro" id="IPR036291">
    <property type="entry name" value="NAD(P)-bd_dom_sf"/>
</dbReference>
<dbReference type="HOGENOM" id="CLU_007383_11_4_6"/>
<keyword evidence="3" id="KW-1185">Reference proteome</keyword>
<evidence type="ECO:0000313" key="3">
    <source>
        <dbReference type="Proteomes" id="UP000001441"/>
    </source>
</evidence>
<proteinExistence type="predicted"/>
<name>D3RMK5_ALLVD</name>
<dbReference type="KEGG" id="alv:Alvin_0300"/>
<dbReference type="CDD" id="cd05266">
    <property type="entry name" value="SDR_a4"/>
    <property type="match status" value="1"/>
</dbReference>
<gene>
    <name evidence="2" type="ordered locus">Alvin_0300</name>
</gene>
<evidence type="ECO:0000313" key="2">
    <source>
        <dbReference type="EMBL" id="ADC61263.1"/>
    </source>
</evidence>
<organism evidence="2 3">
    <name type="scientific">Allochromatium vinosum (strain ATCC 17899 / DSM 180 / NBRC 103801 / NCIMB 10441 / D)</name>
    <name type="common">Chromatium vinosum</name>
    <dbReference type="NCBI Taxonomy" id="572477"/>
    <lineage>
        <taxon>Bacteria</taxon>
        <taxon>Pseudomonadati</taxon>
        <taxon>Pseudomonadota</taxon>
        <taxon>Gammaproteobacteria</taxon>
        <taxon>Chromatiales</taxon>
        <taxon>Chromatiaceae</taxon>
        <taxon>Allochromatium</taxon>
    </lineage>
</organism>